<evidence type="ECO:0000256" key="1">
    <source>
        <dbReference type="SAM" id="Coils"/>
    </source>
</evidence>
<feature type="region of interest" description="Disordered" evidence="2">
    <location>
        <begin position="1"/>
        <end position="46"/>
    </location>
</feature>
<dbReference type="PANTHER" id="PTHR35213:SF3">
    <property type="entry name" value="MYB-LIKE DOMAIN-CONTAINING PROTEIN"/>
    <property type="match status" value="1"/>
</dbReference>
<feature type="coiled-coil region" evidence="1">
    <location>
        <begin position="110"/>
        <end position="142"/>
    </location>
</feature>
<protein>
    <submittedName>
        <fullName evidence="3">Uncharacterized protein</fullName>
    </submittedName>
</protein>
<proteinExistence type="predicted"/>
<comment type="caution">
    <text evidence="3">The sequence shown here is derived from an EMBL/GenBank/DDBJ whole genome shotgun (WGS) entry which is preliminary data.</text>
</comment>
<accession>A0A8J2X5D1</accession>
<feature type="compositionally biased region" description="Basic and acidic residues" evidence="2">
    <location>
        <begin position="1"/>
        <end position="14"/>
    </location>
</feature>
<organism evidence="3 4">
    <name type="scientific">Pelagomonas calceolata</name>
    <dbReference type="NCBI Taxonomy" id="35677"/>
    <lineage>
        <taxon>Eukaryota</taxon>
        <taxon>Sar</taxon>
        <taxon>Stramenopiles</taxon>
        <taxon>Ochrophyta</taxon>
        <taxon>Pelagophyceae</taxon>
        <taxon>Pelagomonadales</taxon>
        <taxon>Pelagomonadaceae</taxon>
        <taxon>Pelagomonas</taxon>
    </lineage>
</organism>
<evidence type="ECO:0000313" key="4">
    <source>
        <dbReference type="Proteomes" id="UP000789595"/>
    </source>
</evidence>
<feature type="region of interest" description="Disordered" evidence="2">
    <location>
        <begin position="267"/>
        <end position="286"/>
    </location>
</feature>
<dbReference type="AlphaFoldDB" id="A0A8J2X5D1"/>
<sequence length="1249" mass="133607">MDERPTKKGAKDKTWNTPKKKPVAGGTADAEEANAPPPPTREAGDAAALNTTDSSADVLVSDATGAAAAGAGKPRTTQAGNVFRSEVKAGTRYGYAFKMGGERYASGADYETAEAAAAAMADRKAELEREAAERRAAEAAAARVAESGSRRRRLTALANTAAPPPVRMEVDDAFPNTGSWSAAPQEEAYASIIIDLFIAGKLPNVQDTATLTATLATLLLCKPKRVEQRLWKAEIKGGQRFETSGDPSPEAAAALREARKAFLRAKGLPADPSEPATAEVSASAPTDAAATPYRVVTHLHAGNRSRATAAPAPASSANAPPPPTRAAGDAAALNTTDSSAGVLVSDATDAAAAAAEKPLPRNVYRREVMAGTRYGYQFEMGGERYRSGADYETAEAAAAAMVDRKAELEREAAERRAAEAAAALVADDGSRRRRRTALAAAAAAPPVDMEVDDAFPNTGSWSDAPQEEVYASIIIDLFIAGKMRNVQDGATLTTTLATLLLCKPSRVSQRLWQAEIKGGQRFKTSGDPSPEAAAALREAREAFLRAKGLPADPSEPATAEVSASAPTDAAATPYRVVTHLHAGNRSRAATAAAAAASDGRYFFDGQMADCCIGGDAARPCERLTGSWRLARGAESVFAETNVTFEGPRWGLDDAPTDGTWSGDTAYDWGRNGWKERRPDRMALSFTATDDGQAFSVQGHGELDTFGTYELTGTASREGAVWKLELVRTYTADVPALPPRRHKGYGTEERRAAAEEASRIQRLFVSGCRVPSDIKRCIARTPEKVLETAKSHVKPSLIPEELVRAGAHLFKCQTLNRCGSGTFHVGSTESEADAIDNCALQIAANAASCLLWREGSWEFDSLPAEVQDAAKLAYDGHPAVHEEDDVVMGRLSPFLLPPRRGVVSVMRAGVAVHYALVAPGQYEEYPTAALAARAAHERNPNIREENERVDRVAKRLAALAEKLDRRNELPPTLLAGVSTSVPGPASRQLVEADKRGGRGLYSDALAYLDRANDWASEDVRGAGLPRFYMPAPGADTKFDRCFVGDRAGSTPSIRAVADEVWSKCLATRAGRERVEDFNERAFKANLHILVLVECGFDRSDLEKPKVRAALQRRLAFGTVHSDYVASRRSLVLTTKSVLVYGADESHVWSAYARFFFGIANMWERAAFTEKAWRDARQLVRTDTVPTFASWVRESAGAVDADAAMGQGEAEATGPDLAVDMGLDALMEGLDLDAAERAFHRFKARRANNNG</sequence>
<feature type="coiled-coil region" evidence="1">
    <location>
        <begin position="391"/>
        <end position="423"/>
    </location>
</feature>
<keyword evidence="4" id="KW-1185">Reference proteome</keyword>
<keyword evidence="1" id="KW-0175">Coiled coil</keyword>
<dbReference type="EMBL" id="CAKKNE010000005">
    <property type="protein sequence ID" value="CAH0375746.1"/>
    <property type="molecule type" value="Genomic_DNA"/>
</dbReference>
<dbReference type="Proteomes" id="UP000789595">
    <property type="component" value="Unassembled WGS sequence"/>
</dbReference>
<feature type="compositionally biased region" description="Low complexity" evidence="2">
    <location>
        <begin position="304"/>
        <end position="318"/>
    </location>
</feature>
<reference evidence="3" key="1">
    <citation type="submission" date="2021-11" db="EMBL/GenBank/DDBJ databases">
        <authorList>
            <consortium name="Genoscope - CEA"/>
            <person name="William W."/>
        </authorList>
    </citation>
    <scope>NUCLEOTIDE SEQUENCE</scope>
</reference>
<feature type="region of interest" description="Disordered" evidence="2">
    <location>
        <begin position="303"/>
        <end position="329"/>
    </location>
</feature>
<evidence type="ECO:0000256" key="2">
    <source>
        <dbReference type="SAM" id="MobiDB-lite"/>
    </source>
</evidence>
<name>A0A8J2X5D1_9STRA</name>
<gene>
    <name evidence="3" type="ORF">PECAL_5P02870</name>
</gene>
<evidence type="ECO:0000313" key="3">
    <source>
        <dbReference type="EMBL" id="CAH0375746.1"/>
    </source>
</evidence>
<dbReference type="PANTHER" id="PTHR35213">
    <property type="entry name" value="RING-TYPE DOMAIN-CONTAINING PROTEIN-RELATED"/>
    <property type="match status" value="1"/>
</dbReference>